<dbReference type="InterPro" id="IPR036509">
    <property type="entry name" value="Met_Sox_Rdtase_MsrA_sf"/>
</dbReference>
<dbReference type="OrthoDB" id="443672at2759"/>
<sequence>MHSRSFVNPPFVVVHSLSHPPLVCVLFILLVAVHVCNAIVVERRSFLENAGQATLLLGALMALDVPAAAASSSSSPVVESIYIGCGCFWHLQHSVAMFERDQLGRKGGQLTAKTGYAGGLATTKMNTDTASSIEDGRVCYHNPEGIADYGQLGYAEVVGVQVPTDRMLDMIQVYFDNFDANTKDRRDPMDLGSEYRSILGLPGGIQHPQYASIKRAAKRAGFRLQTGKGRDPDTLGTQLVYVYDTLEFPFHQAEIYHQFHNDFQSLPYGPQYNNLASRAFEDGRLQTTGCPDRLPPLPSTT</sequence>
<keyword evidence="1" id="KW-0472">Membrane</keyword>
<dbReference type="PROSITE" id="PS51318">
    <property type="entry name" value="TAT"/>
    <property type="match status" value="1"/>
</dbReference>
<accession>A0A9N8H5D6</accession>
<dbReference type="Proteomes" id="UP001153069">
    <property type="component" value="Unassembled WGS sequence"/>
</dbReference>
<evidence type="ECO:0000313" key="3">
    <source>
        <dbReference type="Proteomes" id="UP001153069"/>
    </source>
</evidence>
<dbReference type="Gene3D" id="3.30.1060.10">
    <property type="entry name" value="Peptide methionine sulphoxide reductase MsrA"/>
    <property type="match status" value="1"/>
</dbReference>
<gene>
    <name evidence="2" type="ORF">SEMRO_21_G014940.1</name>
</gene>
<keyword evidence="3" id="KW-1185">Reference proteome</keyword>
<evidence type="ECO:0000256" key="1">
    <source>
        <dbReference type="SAM" id="Phobius"/>
    </source>
</evidence>
<name>A0A9N8H5D6_9STRA</name>
<keyword evidence="1" id="KW-1133">Transmembrane helix</keyword>
<dbReference type="InterPro" id="IPR006311">
    <property type="entry name" value="TAT_signal"/>
</dbReference>
<dbReference type="SUPFAM" id="SSF55068">
    <property type="entry name" value="Peptide methionine sulfoxide reductase"/>
    <property type="match status" value="1"/>
</dbReference>
<reference evidence="2" key="1">
    <citation type="submission" date="2020-06" db="EMBL/GenBank/DDBJ databases">
        <authorList>
            <consortium name="Plant Systems Biology data submission"/>
        </authorList>
    </citation>
    <scope>NUCLEOTIDE SEQUENCE</scope>
    <source>
        <strain evidence="2">D6</strain>
    </source>
</reference>
<proteinExistence type="predicted"/>
<dbReference type="GO" id="GO:0008113">
    <property type="term" value="F:peptide-methionine (S)-S-oxide reductase activity"/>
    <property type="evidence" value="ECO:0007669"/>
    <property type="project" value="InterPro"/>
</dbReference>
<comment type="caution">
    <text evidence="2">The sequence shown here is derived from an EMBL/GenBank/DDBJ whole genome shotgun (WGS) entry which is preliminary data.</text>
</comment>
<evidence type="ECO:0008006" key="4">
    <source>
        <dbReference type="Google" id="ProtNLM"/>
    </source>
</evidence>
<dbReference type="AlphaFoldDB" id="A0A9N8H5D6"/>
<organism evidence="2 3">
    <name type="scientific">Seminavis robusta</name>
    <dbReference type="NCBI Taxonomy" id="568900"/>
    <lineage>
        <taxon>Eukaryota</taxon>
        <taxon>Sar</taxon>
        <taxon>Stramenopiles</taxon>
        <taxon>Ochrophyta</taxon>
        <taxon>Bacillariophyta</taxon>
        <taxon>Bacillariophyceae</taxon>
        <taxon>Bacillariophycidae</taxon>
        <taxon>Naviculales</taxon>
        <taxon>Naviculaceae</taxon>
        <taxon>Seminavis</taxon>
    </lineage>
</organism>
<feature type="transmembrane region" description="Helical" evidence="1">
    <location>
        <begin position="20"/>
        <end position="41"/>
    </location>
</feature>
<evidence type="ECO:0000313" key="2">
    <source>
        <dbReference type="EMBL" id="CAB9497548.1"/>
    </source>
</evidence>
<dbReference type="EMBL" id="CAICTM010000021">
    <property type="protein sequence ID" value="CAB9497548.1"/>
    <property type="molecule type" value="Genomic_DNA"/>
</dbReference>
<protein>
    <recommendedName>
        <fullName evidence="4">Peptide-methionine (S)-S-oxide reductase</fullName>
    </recommendedName>
</protein>
<keyword evidence="1" id="KW-0812">Transmembrane</keyword>